<keyword evidence="1" id="KW-0812">Transmembrane</keyword>
<dbReference type="EMBL" id="JACHKT010000019">
    <property type="protein sequence ID" value="MBB6004097.1"/>
    <property type="molecule type" value="Genomic_DNA"/>
</dbReference>
<evidence type="ECO:0000259" key="2">
    <source>
        <dbReference type="Pfam" id="PF13472"/>
    </source>
</evidence>
<organism evidence="3 4">
    <name type="scientific">Arcicella rosea</name>
    <dbReference type="NCBI Taxonomy" id="502909"/>
    <lineage>
        <taxon>Bacteria</taxon>
        <taxon>Pseudomonadati</taxon>
        <taxon>Bacteroidota</taxon>
        <taxon>Cytophagia</taxon>
        <taxon>Cytophagales</taxon>
        <taxon>Flectobacillaceae</taxon>
        <taxon>Arcicella</taxon>
    </lineage>
</organism>
<accession>A0A841EIS4</accession>
<keyword evidence="1" id="KW-0472">Membrane</keyword>
<feature type="domain" description="SGNH hydrolase-type esterase" evidence="2">
    <location>
        <begin position="91"/>
        <end position="350"/>
    </location>
</feature>
<dbReference type="Gene3D" id="3.40.50.1110">
    <property type="entry name" value="SGNH hydrolase"/>
    <property type="match status" value="1"/>
</dbReference>
<dbReference type="Pfam" id="PF13472">
    <property type="entry name" value="Lipase_GDSL_2"/>
    <property type="match status" value="1"/>
</dbReference>
<dbReference type="Proteomes" id="UP000524404">
    <property type="component" value="Unassembled WGS sequence"/>
</dbReference>
<sequence>MKDKIKNIVVFPLYLILVIVIALEIILRVYNPFAARVKGYDIILPVNEKYVIDMGNKPKFESKIIHTKNSLGFRGEEMPKNIDSYLSIITVGGSTTECYYNSDSLTWSYLLDKKIKQKCKNIWLNNAGLNGHSTFGHQVLLKQYLVKIKPKVLFFLIGINDIGREELNDFDSNVVSDQAFNIKGWFLKHSEIANTILNLKRSLRAKRKLGLSHDFAIEPLDKMPHLTLSEKQSKDAINQQKNTYLPAYRSRVQSILDICLKNNIIPVFITQPLLYGLDKDPLTGVNLSTVKTNENQNGKLYWETLELYNDEVRKIGLKSGTFVIDLAHEMPKNSLYFYDSMHFTSEGNAIVSDIIYKKSLPFLSKKFDSFCK</sequence>
<evidence type="ECO:0000256" key="1">
    <source>
        <dbReference type="SAM" id="Phobius"/>
    </source>
</evidence>
<dbReference type="GO" id="GO:0016788">
    <property type="term" value="F:hydrolase activity, acting on ester bonds"/>
    <property type="evidence" value="ECO:0007669"/>
    <property type="project" value="UniProtKB-ARBA"/>
</dbReference>
<keyword evidence="4" id="KW-1185">Reference proteome</keyword>
<dbReference type="InterPro" id="IPR036514">
    <property type="entry name" value="SGNH_hydro_sf"/>
</dbReference>
<dbReference type="RefSeq" id="WP_184134892.1">
    <property type="nucleotide sequence ID" value="NZ_JACHKT010000019.1"/>
</dbReference>
<name>A0A841EIS4_9BACT</name>
<dbReference type="SUPFAM" id="SSF52266">
    <property type="entry name" value="SGNH hydrolase"/>
    <property type="match status" value="1"/>
</dbReference>
<proteinExistence type="predicted"/>
<gene>
    <name evidence="3" type="ORF">HNP25_002759</name>
</gene>
<protein>
    <submittedName>
        <fullName evidence="3">Lysophospholipase L1-like esterase</fullName>
    </submittedName>
</protein>
<reference evidence="3 4" key="1">
    <citation type="submission" date="2020-08" db="EMBL/GenBank/DDBJ databases">
        <title>Functional genomics of gut bacteria from endangered species of beetles.</title>
        <authorList>
            <person name="Carlos-Shanley C."/>
        </authorList>
    </citation>
    <scope>NUCLEOTIDE SEQUENCE [LARGE SCALE GENOMIC DNA]</scope>
    <source>
        <strain evidence="3 4">S00070</strain>
    </source>
</reference>
<dbReference type="AlphaFoldDB" id="A0A841EIS4"/>
<keyword evidence="1" id="KW-1133">Transmembrane helix</keyword>
<evidence type="ECO:0000313" key="3">
    <source>
        <dbReference type="EMBL" id="MBB6004097.1"/>
    </source>
</evidence>
<dbReference type="InterPro" id="IPR013830">
    <property type="entry name" value="SGNH_hydro"/>
</dbReference>
<comment type="caution">
    <text evidence="3">The sequence shown here is derived from an EMBL/GenBank/DDBJ whole genome shotgun (WGS) entry which is preliminary data.</text>
</comment>
<feature type="transmembrane region" description="Helical" evidence="1">
    <location>
        <begin position="7"/>
        <end position="30"/>
    </location>
</feature>
<evidence type="ECO:0000313" key="4">
    <source>
        <dbReference type="Proteomes" id="UP000524404"/>
    </source>
</evidence>